<protein>
    <submittedName>
        <fullName evidence="1">Uncharacterized protein</fullName>
    </submittedName>
</protein>
<keyword evidence="2" id="KW-1185">Reference proteome</keyword>
<dbReference type="EMBL" id="JAROCG010000001">
    <property type="protein sequence ID" value="MDN4611836.1"/>
    <property type="molecule type" value="Genomic_DNA"/>
</dbReference>
<evidence type="ECO:0000313" key="2">
    <source>
        <dbReference type="Proteomes" id="UP001174209"/>
    </source>
</evidence>
<reference evidence="1" key="1">
    <citation type="submission" date="2023-06" db="EMBL/GenBank/DDBJ databases">
        <title>MT1 and MT2 Draft Genomes of Novel Species.</title>
        <authorList>
            <person name="Venkateswaran K."/>
        </authorList>
    </citation>
    <scope>NUCLEOTIDE SEQUENCE</scope>
    <source>
        <strain evidence="1">IIF3SC-B10</strain>
    </source>
</reference>
<dbReference type="RefSeq" id="WP_301228089.1">
    <property type="nucleotide sequence ID" value="NZ_JAROCG010000001.1"/>
</dbReference>
<evidence type="ECO:0000313" key="1">
    <source>
        <dbReference type="EMBL" id="MDN4611836.1"/>
    </source>
</evidence>
<comment type="caution">
    <text evidence="1">The sequence shown here is derived from an EMBL/GenBank/DDBJ whole genome shotgun (WGS) entry which is preliminary data.</text>
</comment>
<proteinExistence type="predicted"/>
<name>A0ABT8K4W3_9MICC</name>
<gene>
    <name evidence="1" type="ORF">P5G52_13280</name>
</gene>
<organism evidence="1 2">
    <name type="scientific">Arthrobacter burdickii</name>
    <dbReference type="NCBI Taxonomy" id="3035920"/>
    <lineage>
        <taxon>Bacteria</taxon>
        <taxon>Bacillati</taxon>
        <taxon>Actinomycetota</taxon>
        <taxon>Actinomycetes</taxon>
        <taxon>Micrococcales</taxon>
        <taxon>Micrococcaceae</taxon>
        <taxon>Arthrobacter</taxon>
    </lineage>
</organism>
<accession>A0ABT8K4W3</accession>
<dbReference type="Proteomes" id="UP001174209">
    <property type="component" value="Unassembled WGS sequence"/>
</dbReference>
<sequence length="73" mass="7821">MTYLTGFLPDLHIVSDLDLLLLQRGAAAGHPAPTTGPPSPPWPAAALDSVLDELDRRDACPVGHRTGVRRTPR</sequence>